<dbReference type="EMBL" id="FR877557">
    <property type="protein sequence ID" value="CCC32603.1"/>
    <property type="molecule type" value="Genomic_DNA"/>
</dbReference>
<feature type="binding site" evidence="5">
    <location>
        <position position="41"/>
    </location>
    <ligand>
        <name>substrate</name>
    </ligand>
</feature>
<dbReference type="GO" id="GO:0019301">
    <property type="term" value="P:rhamnose catabolic process"/>
    <property type="evidence" value="ECO:0007669"/>
    <property type="project" value="UniProtKB-UniRule"/>
</dbReference>
<dbReference type="InterPro" id="IPR008000">
    <property type="entry name" value="Rham/fucose_mutarotase"/>
</dbReference>
<keyword evidence="3 5" id="KW-0119">Carbohydrate metabolism</keyword>
<dbReference type="GO" id="GO:0062192">
    <property type="term" value="F:L-rhamnose mutarotase activity"/>
    <property type="evidence" value="ECO:0007669"/>
    <property type="project" value="UniProtKB-UniRule"/>
</dbReference>
<dbReference type="Proteomes" id="UP000000289">
    <property type="component" value="Chromosome"/>
</dbReference>
<accession>A0A0K0HG36</accession>
<dbReference type="AlphaFoldDB" id="A0A0K0HG36"/>
<name>A0A0K0HG36_SALBC</name>
<dbReference type="InterPro" id="IPR013448">
    <property type="entry name" value="L-rhamnose_mutarotase"/>
</dbReference>
<comment type="pathway">
    <text evidence="5">Carbohydrate metabolism; L-rhamnose metabolism.</text>
</comment>
<sequence length="104" mass="12229">MIRKAFVMQVNADAHAEYQRRHNPIWPELESVLKAHGAHHYAIYLDKERNLLFATVEIESEERWNAVASTDVCQRWWKFMRDVMPANPDNSPVSAELQEVFYLA</sequence>
<dbReference type="EC" id="5.1.3.32" evidence="5 6"/>
<dbReference type="RefSeq" id="WP_000619471.1">
    <property type="nucleotide sequence ID" value="NC_015761.1"/>
</dbReference>
<evidence type="ECO:0000256" key="2">
    <source>
        <dbReference type="ARBA" id="ARBA00023235"/>
    </source>
</evidence>
<evidence type="ECO:0000256" key="1">
    <source>
        <dbReference type="ARBA" id="ARBA00022490"/>
    </source>
</evidence>
<reference evidence="7 8" key="1">
    <citation type="journal article" date="2011" name="PLoS Pathog.">
        <title>Salmonella bongori provides insights into the evolution of the Salmonellae.</title>
        <authorList>
            <person name="Fookes M."/>
            <person name="Schroeder G.N."/>
            <person name="Langridge G.C."/>
            <person name="Blondel C.J."/>
            <person name="Mammina C."/>
            <person name="Connor T.R."/>
            <person name="Seth-Smith H."/>
            <person name="Vernikos G.S."/>
            <person name="Robinson K.S."/>
            <person name="Sanders M."/>
            <person name="Petty N.K."/>
            <person name="Kingsley R.A."/>
            <person name="Baumler A.J."/>
            <person name="Nuccio S.P."/>
            <person name="Contreras I."/>
            <person name="Santiviago C.A."/>
            <person name="Maskell D."/>
            <person name="Barrow P."/>
            <person name="Humphrey T."/>
            <person name="Nastasi A."/>
            <person name="Roberts M."/>
            <person name="Frankel G."/>
            <person name="Parkhill J."/>
            <person name="Dougan G."/>
            <person name="Thomson N.R."/>
        </authorList>
    </citation>
    <scope>NUCLEOTIDE SEQUENCE [LARGE SCALE GENOMIC DNA]</scope>
    <source>
        <strain evidence="8">ATCC 43975 / DSM 13772 / NCTC 12419</strain>
    </source>
</reference>
<evidence type="ECO:0000313" key="8">
    <source>
        <dbReference type="Proteomes" id="UP000000289"/>
    </source>
</evidence>
<keyword evidence="4 5" id="KW-0684">Rhamnose metabolism</keyword>
<dbReference type="Pfam" id="PF05336">
    <property type="entry name" value="rhaM"/>
    <property type="match status" value="1"/>
</dbReference>
<organism evidence="7 8">
    <name type="scientific">Salmonella bongori (strain ATCC 43975 / DSM 13772 / NCTC 12419)</name>
    <dbReference type="NCBI Taxonomy" id="218493"/>
    <lineage>
        <taxon>Bacteria</taxon>
        <taxon>Pseudomonadati</taxon>
        <taxon>Pseudomonadota</taxon>
        <taxon>Gammaproteobacteria</taxon>
        <taxon>Enterobacterales</taxon>
        <taxon>Enterobacteriaceae</taxon>
        <taxon>Salmonella</taxon>
    </lineage>
</organism>
<comment type="catalytic activity">
    <reaction evidence="5">
        <text>alpha-L-rhamnose = beta-L-rhamnose</text>
        <dbReference type="Rhea" id="RHEA:25584"/>
        <dbReference type="ChEBI" id="CHEBI:27586"/>
        <dbReference type="ChEBI" id="CHEBI:27907"/>
        <dbReference type="EC" id="5.1.3.32"/>
    </reaction>
</comment>
<dbReference type="PANTHER" id="PTHR34389:SF2">
    <property type="entry name" value="L-RHAMNOSE MUTAROTASE"/>
    <property type="match status" value="1"/>
</dbReference>
<dbReference type="KEGG" id="sbg:SBG_3556"/>
<feature type="binding site" evidence="5">
    <location>
        <position position="18"/>
    </location>
    <ligand>
        <name>substrate</name>
    </ligand>
</feature>
<evidence type="ECO:0000256" key="6">
    <source>
        <dbReference type="NCBIfam" id="TIGR02625"/>
    </source>
</evidence>
<keyword evidence="2 5" id="KW-0413">Isomerase</keyword>
<gene>
    <name evidence="7" type="primary">yiiL</name>
    <name evidence="5" type="synonym">rhaM</name>
    <name evidence="7" type="ordered locus">SBG_3556</name>
</gene>
<dbReference type="UniPathway" id="UPA00125"/>
<comment type="subcellular location">
    <subcellularLocation>
        <location evidence="5">Cytoplasm</location>
    </subcellularLocation>
</comment>
<feature type="active site" description="Proton donor" evidence="5">
    <location>
        <position position="22"/>
    </location>
</feature>
<dbReference type="eggNOG" id="COG3254">
    <property type="taxonomic scope" value="Bacteria"/>
</dbReference>
<comment type="similarity">
    <text evidence="5">Belongs to the rhamnose mutarotase family.</text>
</comment>
<comment type="subunit">
    <text evidence="5">Homodimer.</text>
</comment>
<dbReference type="Gene3D" id="3.30.70.100">
    <property type="match status" value="1"/>
</dbReference>
<dbReference type="NCBIfam" id="TIGR02625">
    <property type="entry name" value="YiiL_rotase"/>
    <property type="match status" value="1"/>
</dbReference>
<evidence type="ECO:0000256" key="3">
    <source>
        <dbReference type="ARBA" id="ARBA00023277"/>
    </source>
</evidence>
<evidence type="ECO:0000313" key="7">
    <source>
        <dbReference type="EMBL" id="CCC32603.1"/>
    </source>
</evidence>
<feature type="binding site" evidence="5">
    <location>
        <begin position="76"/>
        <end position="77"/>
    </location>
    <ligand>
        <name>substrate</name>
    </ligand>
</feature>
<dbReference type="PANTHER" id="PTHR34389">
    <property type="entry name" value="L-RHAMNOSE MUTAROTASE"/>
    <property type="match status" value="1"/>
</dbReference>
<proteinExistence type="inferred from homology"/>
<comment type="function">
    <text evidence="5">Involved in the anomeric conversion of L-rhamnose.</text>
</comment>
<dbReference type="InterPro" id="IPR011008">
    <property type="entry name" value="Dimeric_a/b-barrel"/>
</dbReference>
<evidence type="ECO:0000256" key="5">
    <source>
        <dbReference type="HAMAP-Rule" id="MF_01663"/>
    </source>
</evidence>
<keyword evidence="1 5" id="KW-0963">Cytoplasm</keyword>
<dbReference type="GO" id="GO:0005737">
    <property type="term" value="C:cytoplasm"/>
    <property type="evidence" value="ECO:0007669"/>
    <property type="project" value="UniProtKB-SubCell"/>
</dbReference>
<dbReference type="GeneID" id="44982606"/>
<dbReference type="HAMAP" id="MF_01663">
    <property type="entry name" value="L_rham_rotase"/>
    <property type="match status" value="1"/>
</dbReference>
<protein>
    <recommendedName>
        <fullName evidence="5 6">L-rhamnose mutarotase</fullName>
        <ecNumber evidence="5 6">5.1.3.32</ecNumber>
    </recommendedName>
    <alternativeName>
        <fullName evidence="5">Rhamnose 1-epimerase</fullName>
    </alternativeName>
    <alternativeName>
        <fullName evidence="5">Type-3 mutarotase</fullName>
    </alternativeName>
</protein>
<dbReference type="SUPFAM" id="SSF54909">
    <property type="entry name" value="Dimeric alpha+beta barrel"/>
    <property type="match status" value="1"/>
</dbReference>
<evidence type="ECO:0000256" key="4">
    <source>
        <dbReference type="ARBA" id="ARBA00023308"/>
    </source>
</evidence>